<feature type="region of interest" description="Disordered" evidence="1">
    <location>
        <begin position="39"/>
        <end position="60"/>
    </location>
</feature>
<dbReference type="PROSITE" id="PS50830">
    <property type="entry name" value="TNASE_3"/>
    <property type="match status" value="1"/>
</dbReference>
<name>A0A511Z1B7_9CELL</name>
<dbReference type="SUPFAM" id="SSF50199">
    <property type="entry name" value="Staphylococcal nuclease"/>
    <property type="match status" value="1"/>
</dbReference>
<gene>
    <name evidence="3" type="ORF">AFE02nite_29670</name>
</gene>
<dbReference type="AlphaFoldDB" id="A0A511Z1B7"/>
<dbReference type="InterPro" id="IPR016071">
    <property type="entry name" value="Staphylococal_nuclease_OB-fold"/>
</dbReference>
<evidence type="ECO:0000313" key="4">
    <source>
        <dbReference type="Proteomes" id="UP000321484"/>
    </source>
</evidence>
<organism evidence="3 4">
    <name type="scientific">Actinotalea fermentans</name>
    <dbReference type="NCBI Taxonomy" id="43671"/>
    <lineage>
        <taxon>Bacteria</taxon>
        <taxon>Bacillati</taxon>
        <taxon>Actinomycetota</taxon>
        <taxon>Actinomycetes</taxon>
        <taxon>Micrococcales</taxon>
        <taxon>Cellulomonadaceae</taxon>
        <taxon>Actinotalea</taxon>
    </lineage>
</organism>
<evidence type="ECO:0000256" key="1">
    <source>
        <dbReference type="SAM" id="MobiDB-lite"/>
    </source>
</evidence>
<sequence length="195" mass="20897">MPYGRGMRRRRGGRRQLLLSLVALAVLVWWQVTQAGPDGGTDGASGSASDAGARADAPGAAQAGWQVTQVIDGDTIEVSRDGVVERVRLLGIDTPERDQCGYAEATALAADLVTGREVTLVVGSSDDRDRYERLLRFVEVSVDGVVVDVGLRQLEAGLAAEVYDSRTGYARHDREEAYIAADEAAADVCPDLREH</sequence>
<keyword evidence="4" id="KW-1185">Reference proteome</keyword>
<protein>
    <recommendedName>
        <fullName evidence="2">TNase-like domain-containing protein</fullName>
    </recommendedName>
</protein>
<dbReference type="GO" id="GO:0004518">
    <property type="term" value="F:nuclease activity"/>
    <property type="evidence" value="ECO:0007669"/>
    <property type="project" value="InterPro"/>
</dbReference>
<dbReference type="Gene3D" id="2.40.50.90">
    <property type="match status" value="1"/>
</dbReference>
<dbReference type="InterPro" id="IPR035437">
    <property type="entry name" value="SNase_OB-fold_sf"/>
</dbReference>
<reference evidence="3 4" key="1">
    <citation type="submission" date="2019-07" db="EMBL/GenBank/DDBJ databases">
        <title>Whole genome shotgun sequence of Actinotalea fermentans NBRC 105374.</title>
        <authorList>
            <person name="Hosoyama A."/>
            <person name="Uohara A."/>
            <person name="Ohji S."/>
            <person name="Ichikawa N."/>
        </authorList>
    </citation>
    <scope>NUCLEOTIDE SEQUENCE [LARGE SCALE GENOMIC DNA]</scope>
    <source>
        <strain evidence="3 4">NBRC 105374</strain>
    </source>
</reference>
<dbReference type="GO" id="GO:0003676">
    <property type="term" value="F:nucleic acid binding"/>
    <property type="evidence" value="ECO:0007669"/>
    <property type="project" value="InterPro"/>
</dbReference>
<dbReference type="Proteomes" id="UP000321484">
    <property type="component" value="Unassembled WGS sequence"/>
</dbReference>
<dbReference type="InterPro" id="IPR002071">
    <property type="entry name" value="Thermonucl_AS"/>
</dbReference>
<accession>A0A511Z1B7</accession>
<dbReference type="PROSITE" id="PS01123">
    <property type="entry name" value="TNASE_1"/>
    <property type="match status" value="1"/>
</dbReference>
<proteinExistence type="predicted"/>
<dbReference type="Pfam" id="PF00565">
    <property type="entry name" value="SNase"/>
    <property type="match status" value="1"/>
</dbReference>
<dbReference type="EMBL" id="BJYK01000009">
    <property type="protein sequence ID" value="GEN81233.1"/>
    <property type="molecule type" value="Genomic_DNA"/>
</dbReference>
<feature type="compositionally biased region" description="Low complexity" evidence="1">
    <location>
        <begin position="44"/>
        <end position="60"/>
    </location>
</feature>
<dbReference type="OrthoDB" id="5241375at2"/>
<dbReference type="SMART" id="SM00318">
    <property type="entry name" value="SNc"/>
    <property type="match status" value="1"/>
</dbReference>
<evidence type="ECO:0000313" key="3">
    <source>
        <dbReference type="EMBL" id="GEN81233.1"/>
    </source>
</evidence>
<comment type="caution">
    <text evidence="3">The sequence shown here is derived from an EMBL/GenBank/DDBJ whole genome shotgun (WGS) entry which is preliminary data.</text>
</comment>
<feature type="domain" description="TNase-like" evidence="2">
    <location>
        <begin position="61"/>
        <end position="195"/>
    </location>
</feature>
<evidence type="ECO:0000259" key="2">
    <source>
        <dbReference type="PROSITE" id="PS50830"/>
    </source>
</evidence>